<organism evidence="2 3">
    <name type="scientific">Dactylosporangium salmoneum</name>
    <dbReference type="NCBI Taxonomy" id="53361"/>
    <lineage>
        <taxon>Bacteria</taxon>
        <taxon>Bacillati</taxon>
        <taxon>Actinomycetota</taxon>
        <taxon>Actinomycetes</taxon>
        <taxon>Micromonosporales</taxon>
        <taxon>Micromonosporaceae</taxon>
        <taxon>Dactylosporangium</taxon>
    </lineage>
</organism>
<dbReference type="EMBL" id="BAAARV010000019">
    <property type="protein sequence ID" value="GAA2339149.1"/>
    <property type="molecule type" value="Genomic_DNA"/>
</dbReference>
<evidence type="ECO:0000313" key="3">
    <source>
        <dbReference type="Proteomes" id="UP001501444"/>
    </source>
</evidence>
<evidence type="ECO:0000256" key="1">
    <source>
        <dbReference type="SAM" id="MobiDB-lite"/>
    </source>
</evidence>
<protein>
    <recommendedName>
        <fullName evidence="4">AbrB family transcriptional regulator</fullName>
    </recommendedName>
</protein>
<keyword evidence="3" id="KW-1185">Reference proteome</keyword>
<comment type="caution">
    <text evidence="2">The sequence shown here is derived from an EMBL/GenBank/DDBJ whole genome shotgun (WGS) entry which is preliminary data.</text>
</comment>
<feature type="compositionally biased region" description="Pro residues" evidence="1">
    <location>
        <begin position="22"/>
        <end position="45"/>
    </location>
</feature>
<name>A0ABP5SUL6_9ACTN</name>
<reference evidence="3" key="1">
    <citation type="journal article" date="2019" name="Int. J. Syst. Evol. Microbiol.">
        <title>The Global Catalogue of Microorganisms (GCM) 10K type strain sequencing project: providing services to taxonomists for standard genome sequencing and annotation.</title>
        <authorList>
            <consortium name="The Broad Institute Genomics Platform"/>
            <consortium name="The Broad Institute Genome Sequencing Center for Infectious Disease"/>
            <person name="Wu L."/>
            <person name="Ma J."/>
        </authorList>
    </citation>
    <scope>NUCLEOTIDE SEQUENCE [LARGE SCALE GENOMIC DNA]</scope>
    <source>
        <strain evidence="3">JCM 3272</strain>
    </source>
</reference>
<accession>A0ABP5SUL6</accession>
<feature type="region of interest" description="Disordered" evidence="1">
    <location>
        <begin position="21"/>
        <end position="45"/>
    </location>
</feature>
<dbReference type="Proteomes" id="UP001501444">
    <property type="component" value="Unassembled WGS sequence"/>
</dbReference>
<gene>
    <name evidence="2" type="ORF">GCM10010170_021060</name>
</gene>
<evidence type="ECO:0000313" key="2">
    <source>
        <dbReference type="EMBL" id="GAA2339149.1"/>
    </source>
</evidence>
<sequence>MSGVPRSTTALTEQMIAALIPAPSPRARPARPPLPRLPEPFTPPGYPADPQLDLAKLDPSGRVSARLLLDLLHWPTGHRLRFDVADHAITATTSGSGRHVVGARNLLPIPAAARQLCHLAAGDTVVLLADPARDLLVIHPAQLVARLLGARSGPGHAG</sequence>
<proteinExistence type="predicted"/>
<evidence type="ECO:0008006" key="4">
    <source>
        <dbReference type="Google" id="ProtNLM"/>
    </source>
</evidence>